<keyword evidence="2" id="KW-1185">Reference proteome</keyword>
<protein>
    <submittedName>
        <fullName evidence="1">Uncharacterized protein</fullName>
    </submittedName>
</protein>
<reference evidence="1 2" key="1">
    <citation type="submission" date="2021-06" db="EMBL/GenBank/DDBJ databases">
        <title>Caerostris extrusa draft genome.</title>
        <authorList>
            <person name="Kono N."/>
            <person name="Arakawa K."/>
        </authorList>
    </citation>
    <scope>NUCLEOTIDE SEQUENCE [LARGE SCALE GENOMIC DNA]</scope>
</reference>
<evidence type="ECO:0000313" key="1">
    <source>
        <dbReference type="EMBL" id="GIY06663.1"/>
    </source>
</evidence>
<dbReference type="Proteomes" id="UP001054945">
    <property type="component" value="Unassembled WGS sequence"/>
</dbReference>
<name>A0AAV4QH67_CAEEX</name>
<proteinExistence type="predicted"/>
<gene>
    <name evidence="1" type="ORF">CEXT_670311</name>
</gene>
<comment type="caution">
    <text evidence="1">The sequence shown here is derived from an EMBL/GenBank/DDBJ whole genome shotgun (WGS) entry which is preliminary data.</text>
</comment>
<evidence type="ECO:0000313" key="2">
    <source>
        <dbReference type="Proteomes" id="UP001054945"/>
    </source>
</evidence>
<dbReference type="EMBL" id="BPLR01005985">
    <property type="protein sequence ID" value="GIY06663.1"/>
    <property type="molecule type" value="Genomic_DNA"/>
</dbReference>
<organism evidence="1 2">
    <name type="scientific">Caerostris extrusa</name>
    <name type="common">Bark spider</name>
    <name type="synonym">Caerostris bankana</name>
    <dbReference type="NCBI Taxonomy" id="172846"/>
    <lineage>
        <taxon>Eukaryota</taxon>
        <taxon>Metazoa</taxon>
        <taxon>Ecdysozoa</taxon>
        <taxon>Arthropoda</taxon>
        <taxon>Chelicerata</taxon>
        <taxon>Arachnida</taxon>
        <taxon>Araneae</taxon>
        <taxon>Araneomorphae</taxon>
        <taxon>Entelegynae</taxon>
        <taxon>Araneoidea</taxon>
        <taxon>Araneidae</taxon>
        <taxon>Caerostris</taxon>
    </lineage>
</organism>
<accession>A0AAV4QH67</accession>
<sequence>MTTILESTEQMLANYQSEIHQNLTYDDFSELLNFPFHEYLTNENEVADSHATGNINIEVSTGEKWEGQPKKRYLRGNGNIRISFIHK</sequence>
<dbReference type="AlphaFoldDB" id="A0AAV4QH67"/>